<evidence type="ECO:0000313" key="1">
    <source>
        <dbReference type="EMBL" id="MBX64443.1"/>
    </source>
</evidence>
<organism evidence="1">
    <name type="scientific">Rhizophora mucronata</name>
    <name type="common">Asiatic mangrove</name>
    <dbReference type="NCBI Taxonomy" id="61149"/>
    <lineage>
        <taxon>Eukaryota</taxon>
        <taxon>Viridiplantae</taxon>
        <taxon>Streptophyta</taxon>
        <taxon>Embryophyta</taxon>
        <taxon>Tracheophyta</taxon>
        <taxon>Spermatophyta</taxon>
        <taxon>Magnoliopsida</taxon>
        <taxon>eudicotyledons</taxon>
        <taxon>Gunneridae</taxon>
        <taxon>Pentapetalae</taxon>
        <taxon>rosids</taxon>
        <taxon>fabids</taxon>
        <taxon>Malpighiales</taxon>
        <taxon>Rhizophoraceae</taxon>
        <taxon>Rhizophora</taxon>
    </lineage>
</organism>
<accession>A0A2P2QBW2</accession>
<name>A0A2P2QBW2_RHIMU</name>
<dbReference type="AlphaFoldDB" id="A0A2P2QBW2"/>
<protein>
    <submittedName>
        <fullName evidence="1">Uncharacterized protein</fullName>
    </submittedName>
</protein>
<dbReference type="EMBL" id="GGEC01083959">
    <property type="protein sequence ID" value="MBX64443.1"/>
    <property type="molecule type" value="Transcribed_RNA"/>
</dbReference>
<proteinExistence type="predicted"/>
<sequence length="19" mass="2356">MVRFPLMLRMPQMNNQVLH</sequence>
<reference evidence="1" key="1">
    <citation type="submission" date="2018-02" db="EMBL/GenBank/DDBJ databases">
        <title>Rhizophora mucronata_Transcriptome.</title>
        <authorList>
            <person name="Meera S.P."/>
            <person name="Sreeshan A."/>
            <person name="Augustine A."/>
        </authorList>
    </citation>
    <scope>NUCLEOTIDE SEQUENCE</scope>
    <source>
        <tissue evidence="1">Leaf</tissue>
    </source>
</reference>